<evidence type="ECO:0000313" key="1">
    <source>
        <dbReference type="EMBL" id="KAK7264382.1"/>
    </source>
</evidence>
<dbReference type="Proteomes" id="UP001359559">
    <property type="component" value="Unassembled WGS sequence"/>
</dbReference>
<dbReference type="EMBL" id="JAYKXN010000008">
    <property type="protein sequence ID" value="KAK7264382.1"/>
    <property type="molecule type" value="Genomic_DNA"/>
</dbReference>
<dbReference type="AlphaFoldDB" id="A0AAN9I3B7"/>
<proteinExistence type="predicted"/>
<comment type="caution">
    <text evidence="1">The sequence shown here is derived from an EMBL/GenBank/DDBJ whole genome shotgun (WGS) entry which is preliminary data.</text>
</comment>
<organism evidence="1 2">
    <name type="scientific">Clitoria ternatea</name>
    <name type="common">Butterfly pea</name>
    <dbReference type="NCBI Taxonomy" id="43366"/>
    <lineage>
        <taxon>Eukaryota</taxon>
        <taxon>Viridiplantae</taxon>
        <taxon>Streptophyta</taxon>
        <taxon>Embryophyta</taxon>
        <taxon>Tracheophyta</taxon>
        <taxon>Spermatophyta</taxon>
        <taxon>Magnoliopsida</taxon>
        <taxon>eudicotyledons</taxon>
        <taxon>Gunneridae</taxon>
        <taxon>Pentapetalae</taxon>
        <taxon>rosids</taxon>
        <taxon>fabids</taxon>
        <taxon>Fabales</taxon>
        <taxon>Fabaceae</taxon>
        <taxon>Papilionoideae</taxon>
        <taxon>50 kb inversion clade</taxon>
        <taxon>NPAAA clade</taxon>
        <taxon>indigoferoid/millettioid clade</taxon>
        <taxon>Phaseoleae</taxon>
        <taxon>Clitoria</taxon>
    </lineage>
</organism>
<sequence length="139" mass="16022">MLPHKMFLSHPRGFFVPSSNDIYDYFDAQMTHEIHVAEPLPLPHAVPRENPTCKLDSLCSAHSSKGIFQFQSSLKVHLSLLLLHPFKYFHNILKPFLNLLSLSLSFPNSLHRLEFSPLGTVDFGLFHDYWYLSNIDLAK</sequence>
<reference evidence="1 2" key="1">
    <citation type="submission" date="2024-01" db="EMBL/GenBank/DDBJ databases">
        <title>The genomes of 5 underutilized Papilionoideae crops provide insights into root nodulation and disease resistance.</title>
        <authorList>
            <person name="Yuan L."/>
        </authorList>
    </citation>
    <scope>NUCLEOTIDE SEQUENCE [LARGE SCALE GENOMIC DNA]</scope>
    <source>
        <strain evidence="1">LY-2023</strain>
        <tissue evidence="1">Leaf</tissue>
    </source>
</reference>
<accession>A0AAN9I3B7</accession>
<name>A0AAN9I3B7_CLITE</name>
<protein>
    <submittedName>
        <fullName evidence="1">Uncharacterized protein</fullName>
    </submittedName>
</protein>
<gene>
    <name evidence="1" type="ORF">RJT34_31991</name>
</gene>
<keyword evidence="2" id="KW-1185">Reference proteome</keyword>
<evidence type="ECO:0000313" key="2">
    <source>
        <dbReference type="Proteomes" id="UP001359559"/>
    </source>
</evidence>